<dbReference type="InterPro" id="IPR024983">
    <property type="entry name" value="CHAT_dom"/>
</dbReference>
<dbReference type="Pfam" id="PF12770">
    <property type="entry name" value="CHAT"/>
    <property type="match status" value="1"/>
</dbReference>
<accession>A0AAD7NT60</accession>
<protein>
    <submittedName>
        <fullName evidence="2">CHAT domain-containing protein</fullName>
    </submittedName>
</protein>
<organism evidence="2 3">
    <name type="scientific">Mycena maculata</name>
    <dbReference type="NCBI Taxonomy" id="230809"/>
    <lineage>
        <taxon>Eukaryota</taxon>
        <taxon>Fungi</taxon>
        <taxon>Dikarya</taxon>
        <taxon>Basidiomycota</taxon>
        <taxon>Agaricomycotina</taxon>
        <taxon>Agaricomycetes</taxon>
        <taxon>Agaricomycetidae</taxon>
        <taxon>Agaricales</taxon>
        <taxon>Marasmiineae</taxon>
        <taxon>Mycenaceae</taxon>
        <taxon>Mycena</taxon>
    </lineage>
</organism>
<comment type="caution">
    <text evidence="2">The sequence shown here is derived from an EMBL/GenBank/DDBJ whole genome shotgun (WGS) entry which is preliminary data.</text>
</comment>
<dbReference type="InterPro" id="IPR011990">
    <property type="entry name" value="TPR-like_helical_dom_sf"/>
</dbReference>
<dbReference type="AlphaFoldDB" id="A0AAD7NT60"/>
<dbReference type="Proteomes" id="UP001215280">
    <property type="component" value="Unassembled WGS sequence"/>
</dbReference>
<keyword evidence="3" id="KW-1185">Reference proteome</keyword>
<reference evidence="2" key="1">
    <citation type="submission" date="2023-03" db="EMBL/GenBank/DDBJ databases">
        <title>Massive genome expansion in bonnet fungi (Mycena s.s.) driven by repeated elements and novel gene families across ecological guilds.</title>
        <authorList>
            <consortium name="Lawrence Berkeley National Laboratory"/>
            <person name="Harder C.B."/>
            <person name="Miyauchi S."/>
            <person name="Viragh M."/>
            <person name="Kuo A."/>
            <person name="Thoen E."/>
            <person name="Andreopoulos B."/>
            <person name="Lu D."/>
            <person name="Skrede I."/>
            <person name="Drula E."/>
            <person name="Henrissat B."/>
            <person name="Morin E."/>
            <person name="Kohler A."/>
            <person name="Barry K."/>
            <person name="LaButti K."/>
            <person name="Morin E."/>
            <person name="Salamov A."/>
            <person name="Lipzen A."/>
            <person name="Mereny Z."/>
            <person name="Hegedus B."/>
            <person name="Baldrian P."/>
            <person name="Stursova M."/>
            <person name="Weitz H."/>
            <person name="Taylor A."/>
            <person name="Grigoriev I.V."/>
            <person name="Nagy L.G."/>
            <person name="Martin F."/>
            <person name="Kauserud H."/>
        </authorList>
    </citation>
    <scope>NUCLEOTIDE SEQUENCE</scope>
    <source>
        <strain evidence="2">CBHHK188m</strain>
    </source>
</reference>
<evidence type="ECO:0000259" key="1">
    <source>
        <dbReference type="Pfam" id="PF12770"/>
    </source>
</evidence>
<dbReference type="PANTHER" id="PTHR19959">
    <property type="entry name" value="KINESIN LIGHT CHAIN"/>
    <property type="match status" value="1"/>
</dbReference>
<evidence type="ECO:0000313" key="3">
    <source>
        <dbReference type="Proteomes" id="UP001215280"/>
    </source>
</evidence>
<feature type="domain" description="CHAT" evidence="1">
    <location>
        <begin position="928"/>
        <end position="1217"/>
    </location>
</feature>
<dbReference type="Pfam" id="PF13374">
    <property type="entry name" value="TPR_10"/>
    <property type="match status" value="1"/>
</dbReference>
<dbReference type="Gene3D" id="1.25.40.10">
    <property type="entry name" value="Tetratricopeptide repeat domain"/>
    <property type="match status" value="2"/>
</dbReference>
<gene>
    <name evidence="2" type="ORF">DFH07DRAFT_988094</name>
</gene>
<sequence>MASNRFIDHAPKDLEEEASSCFNLAHDLLNECKAAGNINDLNTAIFLFFQAAHSLLPAHAELSGCLNRLSMALATRFSYTGDLGDVHSATLLASVAHGVICVHDDDVRVLLSRHIDSLDVQDVPVDMVTFASHIFEHFNQAMESGTLNTSIFLHRKALAYRVPSHPERWRSLLELSEALLSEFHVTGVMKALQEAISLLRELHLIQPNRWASLCVALIMEGTQTSSHLWTQEILALGQRAIESDGEAIALGVSGTDFVQVFQQSGNLSDLDVGIAQLKEGHFQLSWGHPTWVAVINNLASAVGTRFDQRGDAQDIDEAIQLFREVLTLPHPDHAGSLNNLAHAVQTRFEQQGDAQDINEVIQLYREALALHPSPHPNRARSLNNLANAVQIRFQQRGDAQDIDESIQLHRETLTLHPSPHPHRAGALNNLATAVQIRFQQRGDAQDIDEAIQLHQEALALRPSAYPDRAGSLNNLANAVRTRFDQQGDAQDINKAIQLHREALALCPSPHPDRGMSLDNLVTDVLTRFQQWGNAQDINEAIQLHREALALHPSPHPNRAGSLNNLARAVQTQFQQRGDAQDIDEAIRLHQEALALHPSPHPNRYISLNNLAILLVSSYEHGRDPNHLNDALALLQEASLYSSSSLFTRFQPTHLWARTAARHHHPSALPAYRMAINLLPQLATLHLDLRFRQQLLTTLTGTDLVSGAAVCAVGLAQYATAVEFLEASRSVFWSQALHLRTPLDRLESSYPDLASQMAALARELEQSSFRKTRRNLSTDRQHEAISIESEGARCQRLNKDWEQAIPSARMLPGFEDFMQPKGIIALKQAAVHGPIAILNAGKSSGHVLLVKPFGEVQCVPLPDISLSGAEFLVKLLRALLSTSTFDLVEFMTKNVPGDNTTPRALVEARILARQEVLDNASPNDVFRNILTELWECIVRPVLDALNLKKSPYPSRLWWCPVGPISFLPIHAAGIYNKHNTDCVSDYVISSYTPTLAALLDPPTHSDAQFKMTAVIQPESKFSPLPGTRTELKRIRERVPEQWLTALGDTIPATKATALAHLQESSIVHFACHGIQDPINPLDSGLLLTDGLLKVSKIMRGLDVSEGIRKSMALAFLSACETAKGDEQVPDEAMHLAATLLFAGFRGVVATMWSMNDLDGPKIADTFYEHLFRNCDPTANPPVIPDLTEGAHALHLAVAKLREEPEIPFMRWVPFVHYGL</sequence>
<dbReference type="EMBL" id="JARJLG010000016">
    <property type="protein sequence ID" value="KAJ7774138.1"/>
    <property type="molecule type" value="Genomic_DNA"/>
</dbReference>
<dbReference type="SUPFAM" id="SSF81901">
    <property type="entry name" value="HCP-like"/>
    <property type="match status" value="1"/>
</dbReference>
<name>A0AAD7NT60_9AGAR</name>
<dbReference type="PANTHER" id="PTHR19959:SF119">
    <property type="entry name" value="FUNGAL LIPASE-LIKE DOMAIN-CONTAINING PROTEIN"/>
    <property type="match status" value="1"/>
</dbReference>
<proteinExistence type="predicted"/>
<evidence type="ECO:0000313" key="2">
    <source>
        <dbReference type="EMBL" id="KAJ7774138.1"/>
    </source>
</evidence>